<dbReference type="Pfam" id="PF11964">
    <property type="entry name" value="SpoIIAA-like"/>
    <property type="match status" value="1"/>
</dbReference>
<organism evidence="1 2">
    <name type="scientific">Pseudaminobacter soli</name>
    <name type="common">ex Zhang et al. 2022</name>
    <dbReference type="NCBI Taxonomy" id="2831468"/>
    <lineage>
        <taxon>Bacteria</taxon>
        <taxon>Pseudomonadati</taxon>
        <taxon>Pseudomonadota</taxon>
        <taxon>Alphaproteobacteria</taxon>
        <taxon>Hyphomicrobiales</taxon>
        <taxon>Phyllobacteriaceae</taxon>
        <taxon>Pseudaminobacter</taxon>
    </lineage>
</organism>
<reference evidence="1" key="1">
    <citation type="submission" date="2021-04" db="EMBL/GenBank/DDBJ databases">
        <title>Pseudaminobacter soli sp. nov., isolated from paddy soil contaminated by heavy metals.</title>
        <authorList>
            <person name="Zhang K."/>
        </authorList>
    </citation>
    <scope>NUCLEOTIDE SEQUENCE</scope>
    <source>
        <strain evidence="1">19-2017</strain>
    </source>
</reference>
<keyword evidence="2" id="KW-1185">Reference proteome</keyword>
<dbReference type="Gene3D" id="3.40.50.10600">
    <property type="entry name" value="SpoIIaa-like domains"/>
    <property type="match status" value="1"/>
</dbReference>
<accession>A0A942IBG8</accession>
<sequence>MGMLDSVPAVRRIDSDRPDLQAFDIVGHVSTSDIENLFGLLEAAYALHPRNDVLIRLIDIEGVDWAEADPATIKQGKADARRHVRRCAIVGKAAAILAAHGALFLDADPVEVRQFPPDKEDAAWAWLGTATL</sequence>
<gene>
    <name evidence="1" type="ORF">KEU06_27260</name>
</gene>
<dbReference type="AlphaFoldDB" id="A0A942IBG8"/>
<evidence type="ECO:0000313" key="1">
    <source>
        <dbReference type="EMBL" id="MBS3652295.1"/>
    </source>
</evidence>
<dbReference type="InterPro" id="IPR021866">
    <property type="entry name" value="SpoIIAA-like"/>
</dbReference>
<dbReference type="Proteomes" id="UP000680348">
    <property type="component" value="Unassembled WGS sequence"/>
</dbReference>
<dbReference type="InterPro" id="IPR038396">
    <property type="entry name" value="SpoIIAA-like_sf"/>
</dbReference>
<proteinExistence type="predicted"/>
<dbReference type="SUPFAM" id="SSF52091">
    <property type="entry name" value="SpoIIaa-like"/>
    <property type="match status" value="1"/>
</dbReference>
<dbReference type="EMBL" id="JAGWCR010000022">
    <property type="protein sequence ID" value="MBS3652295.1"/>
    <property type="molecule type" value="Genomic_DNA"/>
</dbReference>
<protein>
    <submittedName>
        <fullName evidence="1">STAS/SEC14 domain-containing protein</fullName>
    </submittedName>
</protein>
<comment type="caution">
    <text evidence="1">The sequence shown here is derived from an EMBL/GenBank/DDBJ whole genome shotgun (WGS) entry which is preliminary data.</text>
</comment>
<evidence type="ECO:0000313" key="2">
    <source>
        <dbReference type="Proteomes" id="UP000680348"/>
    </source>
</evidence>
<name>A0A942IBG8_9HYPH</name>
<dbReference type="InterPro" id="IPR036513">
    <property type="entry name" value="STAS_dom_sf"/>
</dbReference>